<dbReference type="STRING" id="1000565.METUNv1_02188"/>
<dbReference type="Pfam" id="PF04320">
    <property type="entry name" value="YggL_50S_bp"/>
    <property type="match status" value="1"/>
</dbReference>
<organism evidence="1 2">
    <name type="scientific">Methyloversatilis universalis (strain ATCC BAA-1314 / DSM 25237 / JCM 13912 / CCUG 52030 / FAM5)</name>
    <dbReference type="NCBI Taxonomy" id="1000565"/>
    <lineage>
        <taxon>Bacteria</taxon>
        <taxon>Pseudomonadati</taxon>
        <taxon>Pseudomonadota</taxon>
        <taxon>Betaproteobacteria</taxon>
        <taxon>Nitrosomonadales</taxon>
        <taxon>Sterolibacteriaceae</taxon>
        <taxon>Methyloversatilis</taxon>
    </lineage>
</organism>
<dbReference type="PANTHER" id="PTHR38778:SF1">
    <property type="entry name" value="CYTOPLASMIC PROTEIN"/>
    <property type="match status" value="1"/>
</dbReference>
<evidence type="ECO:0000313" key="2">
    <source>
        <dbReference type="Proteomes" id="UP000005019"/>
    </source>
</evidence>
<dbReference type="Proteomes" id="UP000005019">
    <property type="component" value="Unassembled WGS sequence"/>
</dbReference>
<accession>F5RD30</accession>
<dbReference type="AlphaFoldDB" id="F5RD30"/>
<dbReference type="eggNOG" id="COG3171">
    <property type="taxonomic scope" value="Bacteria"/>
</dbReference>
<evidence type="ECO:0008006" key="3">
    <source>
        <dbReference type="Google" id="ProtNLM"/>
    </source>
</evidence>
<evidence type="ECO:0000313" key="1">
    <source>
        <dbReference type="EMBL" id="EGK71501.1"/>
    </source>
</evidence>
<protein>
    <recommendedName>
        <fullName evidence="3">DUF469 domain-containing protein</fullName>
    </recommendedName>
</protein>
<dbReference type="InterPro" id="IPR007416">
    <property type="entry name" value="YggL_50S_bp"/>
</dbReference>
<dbReference type="OrthoDB" id="9114861at2"/>
<gene>
    <name evidence="1" type="ORF">METUNv1_02188</name>
</gene>
<dbReference type="EMBL" id="AFHG01000050">
    <property type="protein sequence ID" value="EGK71501.1"/>
    <property type="molecule type" value="Genomic_DNA"/>
</dbReference>
<proteinExistence type="predicted"/>
<name>F5RD30_METUF</name>
<dbReference type="GO" id="GO:0005829">
    <property type="term" value="C:cytosol"/>
    <property type="evidence" value="ECO:0007669"/>
    <property type="project" value="TreeGrafter"/>
</dbReference>
<comment type="caution">
    <text evidence="1">The sequence shown here is derived from an EMBL/GenBank/DDBJ whole genome shotgun (WGS) entry which is preliminary data.</text>
</comment>
<dbReference type="RefSeq" id="WP_008061584.1">
    <property type="nucleotide sequence ID" value="NZ_AFHG01000050.1"/>
</dbReference>
<sequence>MSRHRSRRLRKKLHVDEFQEMGFEVTFRLNAGLSAEQMGVFWDAFIGDAIEANGLLYGGSTDGMACLRKRGSAEESHREAVRAWLAARPEVSEATVGPLIDVWYLER</sequence>
<dbReference type="PANTHER" id="PTHR38778">
    <property type="entry name" value="CYTOPLASMIC PROTEIN-RELATED"/>
    <property type="match status" value="1"/>
</dbReference>
<keyword evidence="2" id="KW-1185">Reference proteome</keyword>
<reference evidence="1 2" key="1">
    <citation type="journal article" date="2011" name="J. Bacteriol.">
        <title>Genome sequence of Methyloversatilis universalis FAM5T, a methylotrophic representative of the order Rhodocyclales.</title>
        <authorList>
            <person name="Kittichotirat W."/>
            <person name="Good N.M."/>
            <person name="Hall R."/>
            <person name="Bringel F."/>
            <person name="Lajus A."/>
            <person name="Medigue C."/>
            <person name="Smalley N.E."/>
            <person name="Beck D."/>
            <person name="Bumgarner R."/>
            <person name="Vuilleumier S."/>
            <person name="Kalyuzhnaya M.G."/>
        </authorList>
    </citation>
    <scope>NUCLEOTIDE SEQUENCE [LARGE SCALE GENOMIC DNA]</scope>
    <source>
        <strain evidence="2">ATCC BAA-1314 / JCM 13912 / FAM5</strain>
    </source>
</reference>